<accession>A0A9P8SKD5</accession>
<evidence type="ECO:0000313" key="7">
    <source>
        <dbReference type="EMBL" id="KAH0964625.1"/>
    </source>
</evidence>
<evidence type="ECO:0000313" key="8">
    <source>
        <dbReference type="Proteomes" id="UP000824596"/>
    </source>
</evidence>
<evidence type="ECO:0000256" key="4">
    <source>
        <dbReference type="ARBA" id="ARBA00023002"/>
    </source>
</evidence>
<keyword evidence="8" id="KW-1185">Reference proteome</keyword>
<organism evidence="7 8">
    <name type="scientific">Hirsutella rhossiliensis</name>
    <dbReference type="NCBI Taxonomy" id="111463"/>
    <lineage>
        <taxon>Eukaryota</taxon>
        <taxon>Fungi</taxon>
        <taxon>Dikarya</taxon>
        <taxon>Ascomycota</taxon>
        <taxon>Pezizomycotina</taxon>
        <taxon>Sordariomycetes</taxon>
        <taxon>Hypocreomycetidae</taxon>
        <taxon>Hypocreales</taxon>
        <taxon>Ophiocordycipitaceae</taxon>
        <taxon>Hirsutella</taxon>
    </lineage>
</organism>
<dbReference type="PANTHER" id="PTHR43004">
    <property type="entry name" value="TRK SYSTEM POTASSIUM UPTAKE PROTEIN"/>
    <property type="match status" value="1"/>
</dbReference>
<dbReference type="Gene3D" id="3.50.50.60">
    <property type="entry name" value="FAD/NAD(P)-binding domain"/>
    <property type="match status" value="1"/>
</dbReference>
<proteinExistence type="inferred from homology"/>
<dbReference type="InterPro" id="IPR002938">
    <property type="entry name" value="FAD-bd"/>
</dbReference>
<dbReference type="CDD" id="cd02979">
    <property type="entry name" value="PHOX_C"/>
    <property type="match status" value="1"/>
</dbReference>
<dbReference type="SUPFAM" id="SSF54373">
    <property type="entry name" value="FAD-linked reductases, C-terminal domain"/>
    <property type="match status" value="1"/>
</dbReference>
<dbReference type="RefSeq" id="XP_044722138.1">
    <property type="nucleotide sequence ID" value="XM_044863524.1"/>
</dbReference>
<feature type="domain" description="FAD-binding" evidence="5">
    <location>
        <begin position="11"/>
        <end position="229"/>
    </location>
</feature>
<dbReference type="SUPFAM" id="SSF52833">
    <property type="entry name" value="Thioredoxin-like"/>
    <property type="match status" value="1"/>
</dbReference>
<dbReference type="PRINTS" id="PR00420">
    <property type="entry name" value="RNGMNOXGNASE"/>
</dbReference>
<dbReference type="Pfam" id="PF07976">
    <property type="entry name" value="Phe_hydrox_dim"/>
    <property type="match status" value="1"/>
</dbReference>
<dbReference type="SUPFAM" id="SSF51905">
    <property type="entry name" value="FAD/NAD(P)-binding domain"/>
    <property type="match status" value="1"/>
</dbReference>
<comment type="similarity">
    <text evidence="1">Belongs to the PheA/TfdB FAD monooxygenase family.</text>
</comment>
<dbReference type="Pfam" id="PF01494">
    <property type="entry name" value="FAD_binding_3"/>
    <property type="match status" value="2"/>
</dbReference>
<evidence type="ECO:0000259" key="5">
    <source>
        <dbReference type="Pfam" id="PF01494"/>
    </source>
</evidence>
<dbReference type="AlphaFoldDB" id="A0A9P8SKD5"/>
<evidence type="ECO:0000256" key="2">
    <source>
        <dbReference type="ARBA" id="ARBA00022630"/>
    </source>
</evidence>
<sequence>MTATSASHKSHVDIVGAGSAGLMLALWMARLGIKTRDVDKRTDKVSSGQADGFQVRTLEILDGFGIGECEWEEANHMIDSREVSFWNPNENGKIRRDVRMPNSTSGLSRFTQCVVRQGRMENVSARRHPRLEAMTSGPASLAYDEDAYPIEVTLRHLTEEATPAQRLSNVGDGLHRSTLADDTGNILERSALGTEQRLEEKDEQVRARFLVGCDGAHSGVLDVVPITDFPDIRNRCMVRTAGSGTITASPRHPGGHPRGYAEDPEPVQYTISYHCTYWWTAYRIDRGSADPTRPSYAVYTHPPKAGLGMNTSTQDTYSLGWKLGLVCNKVARRGVLSTYELERRQVAEQLVAFDQQFASMWPAANCKPGTRFASHKVLNQADPRPWELHHLMPSDGRFRVGDVSRHGQLVNGLGGWLTTELLLRHPRMGAEAGLIEVLLVYAARREEIELLTDLHELYHPWDAKLGWYYDKTFIDGPSYHEDHGRACEGYGVDADGGRFKALSSGTDDVTGAAPL</sequence>
<protein>
    <submittedName>
        <fullName evidence="7">FAD binding domain-containing protein</fullName>
    </submittedName>
</protein>
<dbReference type="InterPro" id="IPR012941">
    <property type="entry name" value="Phe_hydrox_C_dim_dom"/>
</dbReference>
<dbReference type="InterPro" id="IPR036249">
    <property type="entry name" value="Thioredoxin-like_sf"/>
</dbReference>
<dbReference type="InterPro" id="IPR036188">
    <property type="entry name" value="FAD/NAD-bd_sf"/>
</dbReference>
<dbReference type="PANTHER" id="PTHR43004:SF20">
    <property type="entry name" value="2-MONOOXYGENASE, PUTATIVE (AFU_ORTHOLOGUE AFUA_1G13660)-RELATED"/>
    <property type="match status" value="1"/>
</dbReference>
<dbReference type="InterPro" id="IPR050641">
    <property type="entry name" value="RIFMO-like"/>
</dbReference>
<dbReference type="EMBL" id="JAIZPD010000004">
    <property type="protein sequence ID" value="KAH0964625.1"/>
    <property type="molecule type" value="Genomic_DNA"/>
</dbReference>
<evidence type="ECO:0000256" key="1">
    <source>
        <dbReference type="ARBA" id="ARBA00007801"/>
    </source>
</evidence>
<dbReference type="InterPro" id="IPR038220">
    <property type="entry name" value="PHOX_C_sf"/>
</dbReference>
<dbReference type="OrthoDB" id="1716816at2759"/>
<keyword evidence="2" id="KW-0285">Flavoprotein</keyword>
<comment type="caution">
    <text evidence="7">The sequence shown here is derived from an EMBL/GenBank/DDBJ whole genome shotgun (WGS) entry which is preliminary data.</text>
</comment>
<dbReference type="Proteomes" id="UP000824596">
    <property type="component" value="Unassembled WGS sequence"/>
</dbReference>
<dbReference type="GO" id="GO:0016709">
    <property type="term" value="F:oxidoreductase activity, acting on paired donors, with incorporation or reduction of molecular oxygen, NAD(P)H as one donor, and incorporation of one atom of oxygen"/>
    <property type="evidence" value="ECO:0007669"/>
    <property type="project" value="UniProtKB-ARBA"/>
</dbReference>
<dbReference type="GO" id="GO:0071949">
    <property type="term" value="F:FAD binding"/>
    <property type="evidence" value="ECO:0007669"/>
    <property type="project" value="InterPro"/>
</dbReference>
<feature type="domain" description="FAD-binding" evidence="5">
    <location>
        <begin position="297"/>
        <end position="353"/>
    </location>
</feature>
<evidence type="ECO:0000256" key="3">
    <source>
        <dbReference type="ARBA" id="ARBA00022827"/>
    </source>
</evidence>
<dbReference type="Gene3D" id="3.40.30.20">
    <property type="match status" value="1"/>
</dbReference>
<reference evidence="7" key="1">
    <citation type="submission" date="2021-09" db="EMBL/GenBank/DDBJ databases">
        <title>A high-quality genome of the endoparasitic fungus Hirsutella rhossiliensis with a comparison of Hirsutella genomes reveals transposable elements contributing to genome size variation.</title>
        <authorList>
            <person name="Lin R."/>
            <person name="Jiao Y."/>
            <person name="Sun X."/>
            <person name="Ling J."/>
            <person name="Xie B."/>
            <person name="Cheng X."/>
        </authorList>
    </citation>
    <scope>NUCLEOTIDE SEQUENCE</scope>
    <source>
        <strain evidence="7">HR02</strain>
    </source>
</reference>
<feature type="domain" description="Phenol hydroxylase-like C-terminal dimerisation" evidence="6">
    <location>
        <begin position="363"/>
        <end position="497"/>
    </location>
</feature>
<evidence type="ECO:0000259" key="6">
    <source>
        <dbReference type="Pfam" id="PF07976"/>
    </source>
</evidence>
<dbReference type="GeneID" id="68354182"/>
<keyword evidence="3" id="KW-0274">FAD</keyword>
<name>A0A9P8SKD5_9HYPO</name>
<gene>
    <name evidence="7" type="ORF">HRG_05053</name>
</gene>
<keyword evidence="4" id="KW-0560">Oxidoreductase</keyword>